<dbReference type="InterPro" id="IPR013083">
    <property type="entry name" value="Znf_RING/FYVE/PHD"/>
</dbReference>
<reference evidence="1 2" key="1">
    <citation type="journal article" date="2014" name="Genome Biol. Evol.">
        <title>The secreted proteins of Achlya hypogyna and Thraustotheca clavata identify the ancestral oomycete secretome and reveal gene acquisitions by horizontal gene transfer.</title>
        <authorList>
            <person name="Misner I."/>
            <person name="Blouin N."/>
            <person name="Leonard G."/>
            <person name="Richards T.A."/>
            <person name="Lane C.E."/>
        </authorList>
    </citation>
    <scope>NUCLEOTIDE SEQUENCE [LARGE SCALE GENOMIC DNA]</scope>
    <source>
        <strain evidence="1 2">ATCC 48635</strain>
    </source>
</reference>
<dbReference type="PANTHER" id="PTHR13510">
    <property type="entry name" value="FYVE-FINGER-CONTAINING RAB5 EFFECTOR PROTEIN RABENOSYN-5-RELATED"/>
    <property type="match status" value="1"/>
</dbReference>
<keyword evidence="2" id="KW-1185">Reference proteome</keyword>
<dbReference type="InterPro" id="IPR052727">
    <property type="entry name" value="Rab4/Rab5_effector"/>
</dbReference>
<dbReference type="OrthoDB" id="77731at2759"/>
<dbReference type="Gene3D" id="3.30.40.10">
    <property type="entry name" value="Zinc/RING finger domain, C3HC4 (zinc finger)"/>
    <property type="match status" value="1"/>
</dbReference>
<organism evidence="1 2">
    <name type="scientific">Achlya hypogyna</name>
    <name type="common">Oomycete</name>
    <name type="synonym">Protoachlya hypogyna</name>
    <dbReference type="NCBI Taxonomy" id="1202772"/>
    <lineage>
        <taxon>Eukaryota</taxon>
        <taxon>Sar</taxon>
        <taxon>Stramenopiles</taxon>
        <taxon>Oomycota</taxon>
        <taxon>Saprolegniomycetes</taxon>
        <taxon>Saprolegniales</taxon>
        <taxon>Achlyaceae</taxon>
        <taxon>Achlya</taxon>
    </lineage>
</organism>
<dbReference type="AlphaFoldDB" id="A0A1V9ZEP4"/>
<dbReference type="InterPro" id="IPR023393">
    <property type="entry name" value="START-like_dom_sf"/>
</dbReference>
<dbReference type="InterPro" id="IPR011011">
    <property type="entry name" value="Znf_FYVE_PHD"/>
</dbReference>
<dbReference type="PANTHER" id="PTHR13510:SF44">
    <property type="entry name" value="RABENOSYN-5"/>
    <property type="match status" value="1"/>
</dbReference>
<proteinExistence type="predicted"/>
<dbReference type="Gene3D" id="3.30.530.20">
    <property type="match status" value="1"/>
</dbReference>
<gene>
    <name evidence="1" type="ORF">ACHHYP_15990</name>
</gene>
<dbReference type="Proteomes" id="UP000243579">
    <property type="component" value="Unassembled WGS sequence"/>
</dbReference>
<sequence length="305" mass="34990">MAAQIPHMISNTGADSELSATKATAIAETSRVAFDDLVRHYTKFQRIDLSTWRLLKDDRGVRLFQGPATKPHRVRSAYRFVTTIEGTLDEVKAHSTNLTPEDMRDTMEKYADGILDMKVVHRIQGPWDAEPDLQILVRWYVNECPAPLHNRDFCVAEMQNGWTLPTGQRAWGLVQQSVRLKSCPDLGNAVRYQRAEMHHFGLLYVEQPNGRLEVFLHLEFDFKGFTPPSLYPYLMTRRARSVAKINGYLQARRAAAYEQPAKVPFGDRRHCQYCTRKFSPLWWKVHCDGCGEVLSGDHTPRTIVD</sequence>
<dbReference type="SUPFAM" id="SSF55961">
    <property type="entry name" value="Bet v1-like"/>
    <property type="match status" value="1"/>
</dbReference>
<name>A0A1V9ZEP4_ACHHY</name>
<evidence type="ECO:0000313" key="1">
    <source>
        <dbReference type="EMBL" id="OQR96361.1"/>
    </source>
</evidence>
<accession>A0A1V9ZEP4</accession>
<evidence type="ECO:0000313" key="2">
    <source>
        <dbReference type="Proteomes" id="UP000243579"/>
    </source>
</evidence>
<dbReference type="EMBL" id="JNBR01000146">
    <property type="protein sequence ID" value="OQR96361.1"/>
    <property type="molecule type" value="Genomic_DNA"/>
</dbReference>
<dbReference type="SUPFAM" id="SSF57903">
    <property type="entry name" value="FYVE/PHD zinc finger"/>
    <property type="match status" value="1"/>
</dbReference>
<protein>
    <submittedName>
        <fullName evidence="1">Adherance factor</fullName>
    </submittedName>
</protein>
<comment type="caution">
    <text evidence="1">The sequence shown here is derived from an EMBL/GenBank/DDBJ whole genome shotgun (WGS) entry which is preliminary data.</text>
</comment>